<comment type="pathway">
    <text evidence="2">Protein modification; protein ubiquitination.</text>
</comment>
<dbReference type="GO" id="GO:0005737">
    <property type="term" value="C:cytoplasm"/>
    <property type="evidence" value="ECO:0007669"/>
    <property type="project" value="TreeGrafter"/>
</dbReference>
<evidence type="ECO:0000313" key="9">
    <source>
        <dbReference type="Proteomes" id="UP000027138"/>
    </source>
</evidence>
<dbReference type="AlphaFoldDB" id="A0A067L8R4"/>
<evidence type="ECO:0000256" key="2">
    <source>
        <dbReference type="ARBA" id="ARBA00004906"/>
    </source>
</evidence>
<evidence type="ECO:0000256" key="5">
    <source>
        <dbReference type="ARBA" id="ARBA00022786"/>
    </source>
</evidence>
<evidence type="ECO:0000256" key="4">
    <source>
        <dbReference type="ARBA" id="ARBA00022679"/>
    </source>
</evidence>
<gene>
    <name evidence="8" type="ORF">JCGZ_24889</name>
</gene>
<keyword evidence="5 6" id="KW-0833">Ubl conjugation pathway</keyword>
<dbReference type="SUPFAM" id="SSF56112">
    <property type="entry name" value="Protein kinase-like (PK-like)"/>
    <property type="match status" value="1"/>
</dbReference>
<dbReference type="Gene3D" id="3.90.1750.10">
    <property type="entry name" value="Hect, E3 ligase catalytic domains"/>
    <property type="match status" value="1"/>
</dbReference>
<comment type="catalytic activity">
    <reaction evidence="1">
        <text>S-ubiquitinyl-[E2 ubiquitin-conjugating enzyme]-L-cysteine + [acceptor protein]-L-lysine = [E2 ubiquitin-conjugating enzyme]-L-cysteine + N(6)-ubiquitinyl-[acceptor protein]-L-lysine.</text>
        <dbReference type="EC" id="2.3.2.26"/>
    </reaction>
</comment>
<organism evidence="8 9">
    <name type="scientific">Jatropha curcas</name>
    <name type="common">Barbados nut</name>
    <dbReference type="NCBI Taxonomy" id="180498"/>
    <lineage>
        <taxon>Eukaryota</taxon>
        <taxon>Viridiplantae</taxon>
        <taxon>Streptophyta</taxon>
        <taxon>Embryophyta</taxon>
        <taxon>Tracheophyta</taxon>
        <taxon>Spermatophyta</taxon>
        <taxon>Magnoliopsida</taxon>
        <taxon>eudicotyledons</taxon>
        <taxon>Gunneridae</taxon>
        <taxon>Pentapetalae</taxon>
        <taxon>rosids</taxon>
        <taxon>fabids</taxon>
        <taxon>Malpighiales</taxon>
        <taxon>Euphorbiaceae</taxon>
        <taxon>Crotonoideae</taxon>
        <taxon>Jatropheae</taxon>
        <taxon>Jatropha</taxon>
    </lineage>
</organism>
<dbReference type="PANTHER" id="PTHR11254:SF424">
    <property type="entry name" value="E3 UBIQUITIN-PROTEIN LIGASE UPL5"/>
    <property type="match status" value="1"/>
</dbReference>
<dbReference type="Proteomes" id="UP000027138">
    <property type="component" value="Unassembled WGS sequence"/>
</dbReference>
<dbReference type="GO" id="GO:0000209">
    <property type="term" value="P:protein polyubiquitination"/>
    <property type="evidence" value="ECO:0007669"/>
    <property type="project" value="TreeGrafter"/>
</dbReference>
<dbReference type="STRING" id="180498.A0A067L8R4"/>
<dbReference type="EMBL" id="KK914327">
    <property type="protein sequence ID" value="KDP40890.1"/>
    <property type="molecule type" value="Genomic_DNA"/>
</dbReference>
<keyword evidence="9" id="KW-1185">Reference proteome</keyword>
<evidence type="ECO:0000256" key="3">
    <source>
        <dbReference type="ARBA" id="ARBA00012485"/>
    </source>
</evidence>
<dbReference type="InterPro" id="IPR050409">
    <property type="entry name" value="E3_ubiq-protein_ligase"/>
</dbReference>
<dbReference type="InterPro" id="IPR011009">
    <property type="entry name" value="Kinase-like_dom_sf"/>
</dbReference>
<feature type="domain" description="HECT" evidence="7">
    <location>
        <begin position="12"/>
        <end position="132"/>
    </location>
</feature>
<dbReference type="Gene3D" id="1.10.510.10">
    <property type="entry name" value="Transferase(Phosphotransferase) domain 1"/>
    <property type="match status" value="1"/>
</dbReference>
<dbReference type="EC" id="2.3.2.26" evidence="3"/>
<dbReference type="GO" id="GO:0006511">
    <property type="term" value="P:ubiquitin-dependent protein catabolic process"/>
    <property type="evidence" value="ECO:0007669"/>
    <property type="project" value="TreeGrafter"/>
</dbReference>
<dbReference type="PROSITE" id="PS50237">
    <property type="entry name" value="HECT"/>
    <property type="match status" value="1"/>
</dbReference>
<protein>
    <recommendedName>
        <fullName evidence="3">HECT-type E3 ubiquitin transferase</fullName>
        <ecNumber evidence="3">2.3.2.26</ecNumber>
    </recommendedName>
</protein>
<keyword evidence="4" id="KW-0808">Transferase</keyword>
<dbReference type="OrthoDB" id="8068875at2759"/>
<evidence type="ECO:0000259" key="7">
    <source>
        <dbReference type="PROSITE" id="PS50237"/>
    </source>
</evidence>
<accession>A0A067L8R4</accession>
<dbReference type="SUPFAM" id="SSF56204">
    <property type="entry name" value="Hect, E3 ligase catalytic domain"/>
    <property type="match status" value="1"/>
</dbReference>
<dbReference type="Pfam" id="PF00632">
    <property type="entry name" value="HECT"/>
    <property type="match status" value="1"/>
</dbReference>
<name>A0A067L8R4_JATCU</name>
<dbReference type="PANTHER" id="PTHR11254">
    <property type="entry name" value="HECT DOMAIN UBIQUITIN-PROTEIN LIGASE"/>
    <property type="match status" value="1"/>
</dbReference>
<evidence type="ECO:0000313" key="8">
    <source>
        <dbReference type="EMBL" id="KDP40890.1"/>
    </source>
</evidence>
<sequence>MLMIPGVKESTDAELMKKLVFWSQDLDTDQFRAFQHNSLTDPRVLQDWLCKSCEVIFNPNNPLILAHPCDSPSFNVNPEFNPELSHYEFVEFAGKVIALALIHKVRIGVALDGVFLTQLANSSMSYRSNKDLLVSFFAQGFASIFGVSIKELLSFKGLQHQDINQVLCGPRTLSNGTVNKISGERKTEVHVDPLLSYDQKKCLQVNLKERPTASQLLEHPFVKVTATCSSTCQANYYCH</sequence>
<proteinExistence type="predicted"/>
<evidence type="ECO:0000256" key="6">
    <source>
        <dbReference type="PROSITE-ProRule" id="PRU00104"/>
    </source>
</evidence>
<dbReference type="InterPro" id="IPR035983">
    <property type="entry name" value="Hect_E3_ubiquitin_ligase"/>
</dbReference>
<comment type="caution">
    <text evidence="6">Lacks conserved residue(s) required for the propagation of feature annotation.</text>
</comment>
<dbReference type="InterPro" id="IPR000569">
    <property type="entry name" value="HECT_dom"/>
</dbReference>
<reference evidence="8 9" key="1">
    <citation type="journal article" date="2014" name="PLoS ONE">
        <title>Global Analysis of Gene Expression Profiles in Physic Nut (Jatropha curcas L.) Seedlings Exposed to Salt Stress.</title>
        <authorList>
            <person name="Zhang L."/>
            <person name="Zhang C."/>
            <person name="Wu P."/>
            <person name="Chen Y."/>
            <person name="Li M."/>
            <person name="Jiang H."/>
            <person name="Wu G."/>
        </authorList>
    </citation>
    <scope>NUCLEOTIDE SEQUENCE [LARGE SCALE GENOMIC DNA]</scope>
    <source>
        <strain evidence="9">cv. GZQX0401</strain>
        <tissue evidence="8">Young leaves</tissue>
    </source>
</reference>
<dbReference type="GO" id="GO:0061630">
    <property type="term" value="F:ubiquitin protein ligase activity"/>
    <property type="evidence" value="ECO:0007669"/>
    <property type="project" value="UniProtKB-EC"/>
</dbReference>
<evidence type="ECO:0000256" key="1">
    <source>
        <dbReference type="ARBA" id="ARBA00000885"/>
    </source>
</evidence>